<feature type="binding site" evidence="8">
    <location>
        <begin position="149"/>
        <end position="152"/>
    </location>
    <ligand>
        <name>ATP</name>
        <dbReference type="ChEBI" id="CHEBI:30616"/>
    </ligand>
</feature>
<dbReference type="AlphaFoldDB" id="A0A1I4MHW0"/>
<dbReference type="HAMAP" id="MF_00158">
    <property type="entry name" value="PanC"/>
    <property type="match status" value="1"/>
</dbReference>
<dbReference type="GO" id="GO:0005524">
    <property type="term" value="F:ATP binding"/>
    <property type="evidence" value="ECO:0007669"/>
    <property type="project" value="UniProtKB-KW"/>
</dbReference>
<dbReference type="SUPFAM" id="SSF52374">
    <property type="entry name" value="Nucleotidylyl transferase"/>
    <property type="match status" value="1"/>
</dbReference>
<comment type="subcellular location">
    <subcellularLocation>
        <location evidence="8">Cytoplasm</location>
    </subcellularLocation>
</comment>
<feature type="binding site" evidence="8">
    <location>
        <position position="61"/>
    </location>
    <ligand>
        <name>(R)-pantoate</name>
        <dbReference type="ChEBI" id="CHEBI:15980"/>
    </ligand>
</feature>
<proteinExistence type="inferred from homology"/>
<dbReference type="Proteomes" id="UP000198519">
    <property type="component" value="Unassembled WGS sequence"/>
</dbReference>
<keyword evidence="3 8" id="KW-0436">Ligase</keyword>
<dbReference type="Gene3D" id="3.30.1300.10">
    <property type="entry name" value="Pantoate-beta-alanine ligase, C-terminal domain"/>
    <property type="match status" value="1"/>
</dbReference>
<dbReference type="CDD" id="cd00560">
    <property type="entry name" value="PanC"/>
    <property type="match status" value="1"/>
</dbReference>
<dbReference type="InterPro" id="IPR014729">
    <property type="entry name" value="Rossmann-like_a/b/a_fold"/>
</dbReference>
<comment type="similarity">
    <text evidence="2 8">Belongs to the pantothenate synthetase family.</text>
</comment>
<evidence type="ECO:0000313" key="10">
    <source>
        <dbReference type="Proteomes" id="UP000198519"/>
    </source>
</evidence>
<feature type="binding site" evidence="8">
    <location>
        <position position="178"/>
    </location>
    <ligand>
        <name>ATP</name>
        <dbReference type="ChEBI" id="CHEBI:30616"/>
    </ligand>
</feature>
<feature type="binding site" evidence="8">
    <location>
        <begin position="186"/>
        <end position="189"/>
    </location>
    <ligand>
        <name>ATP</name>
        <dbReference type="ChEBI" id="CHEBI:30616"/>
    </ligand>
</feature>
<keyword evidence="10" id="KW-1185">Reference proteome</keyword>
<evidence type="ECO:0000256" key="3">
    <source>
        <dbReference type="ARBA" id="ARBA00022598"/>
    </source>
</evidence>
<keyword evidence="5 8" id="KW-0547">Nucleotide-binding</keyword>
<evidence type="ECO:0000256" key="6">
    <source>
        <dbReference type="ARBA" id="ARBA00022840"/>
    </source>
</evidence>
<dbReference type="InterPro" id="IPR003721">
    <property type="entry name" value="Pantoate_ligase"/>
</dbReference>
<feature type="active site" description="Proton donor" evidence="8">
    <location>
        <position position="37"/>
    </location>
</feature>
<organism evidence="9 10">
    <name type="scientific">Marinobacter zhejiangensis</name>
    <dbReference type="NCBI Taxonomy" id="488535"/>
    <lineage>
        <taxon>Bacteria</taxon>
        <taxon>Pseudomonadati</taxon>
        <taxon>Pseudomonadota</taxon>
        <taxon>Gammaproteobacteria</taxon>
        <taxon>Pseudomonadales</taxon>
        <taxon>Marinobacteraceae</taxon>
        <taxon>Marinobacter</taxon>
    </lineage>
</organism>
<dbReference type="InterPro" id="IPR042176">
    <property type="entry name" value="Pantoate_ligase_C"/>
</dbReference>
<comment type="function">
    <text evidence="8">Catalyzes the condensation of pantoate with beta-alanine in an ATP-dependent reaction via a pantoyl-adenylate intermediate.</text>
</comment>
<evidence type="ECO:0000256" key="8">
    <source>
        <dbReference type="HAMAP-Rule" id="MF_00158"/>
    </source>
</evidence>
<dbReference type="EMBL" id="FOUE01000001">
    <property type="protein sequence ID" value="SFM02831.1"/>
    <property type="molecule type" value="Genomic_DNA"/>
</dbReference>
<comment type="catalytic activity">
    <reaction evidence="7 8">
        <text>(R)-pantoate + beta-alanine + ATP = (R)-pantothenate + AMP + diphosphate + H(+)</text>
        <dbReference type="Rhea" id="RHEA:10912"/>
        <dbReference type="ChEBI" id="CHEBI:15378"/>
        <dbReference type="ChEBI" id="CHEBI:15980"/>
        <dbReference type="ChEBI" id="CHEBI:29032"/>
        <dbReference type="ChEBI" id="CHEBI:30616"/>
        <dbReference type="ChEBI" id="CHEBI:33019"/>
        <dbReference type="ChEBI" id="CHEBI:57966"/>
        <dbReference type="ChEBI" id="CHEBI:456215"/>
        <dbReference type="EC" id="6.3.2.1"/>
    </reaction>
</comment>
<comment type="miscellaneous">
    <text evidence="8">The reaction proceeds by a bi uni uni bi ping pong mechanism.</text>
</comment>
<keyword evidence="6 8" id="KW-0067">ATP-binding</keyword>
<protein>
    <recommendedName>
        <fullName evidence="8">Pantothenate synthetase</fullName>
        <shortName evidence="8">PS</shortName>
        <ecNumber evidence="8">6.3.2.1</ecNumber>
    </recommendedName>
    <alternativeName>
        <fullName evidence="8">Pantoate--beta-alanine ligase</fullName>
    </alternativeName>
    <alternativeName>
        <fullName evidence="8">Pantoate-activating enzyme</fullName>
    </alternativeName>
</protein>
<dbReference type="STRING" id="488535.SAMN04487963_1100"/>
<comment type="pathway">
    <text evidence="1 8">Cofactor biosynthesis; (R)-pantothenate biosynthesis; (R)-pantothenate from (R)-pantoate and beta-alanine: step 1/1.</text>
</comment>
<feature type="binding site" evidence="8">
    <location>
        <position position="61"/>
    </location>
    <ligand>
        <name>beta-alanine</name>
        <dbReference type="ChEBI" id="CHEBI:57966"/>
    </ligand>
</feature>
<evidence type="ECO:0000256" key="7">
    <source>
        <dbReference type="ARBA" id="ARBA00048258"/>
    </source>
</evidence>
<sequence>MRTVHKIKELRTILQNYRSQGKRIGLVPTMGNLHEGHIALVSKALEAADVVVTSIFVNPMQFGANEDLDTYPRTLKADQEKLDQVGNTLVFAPPVSEVYPSGLANQTQVVVPGVSEGHCGASRPGHFEGVATVVTMLLNMVQPDIAVFGEKDFQQLAVIRKLANDLMIPVEIIGAPTVRDDDGLAKSSRNGYLSELERSKAPKIYQTLTNLAQQLEQLPAPDYEALSKAACEQLQSHGFRPEYINIVNSLTLAPASDGDRELTILAAAFLGTTRLIDNLSVTRP</sequence>
<dbReference type="Gene3D" id="3.40.50.620">
    <property type="entry name" value="HUPs"/>
    <property type="match status" value="1"/>
</dbReference>
<evidence type="ECO:0000256" key="5">
    <source>
        <dbReference type="ARBA" id="ARBA00022741"/>
    </source>
</evidence>
<dbReference type="OrthoDB" id="9773087at2"/>
<dbReference type="GO" id="GO:0005829">
    <property type="term" value="C:cytosol"/>
    <property type="evidence" value="ECO:0007669"/>
    <property type="project" value="TreeGrafter"/>
</dbReference>
<dbReference type="GO" id="GO:0004592">
    <property type="term" value="F:pantoate-beta-alanine ligase activity"/>
    <property type="evidence" value="ECO:0007669"/>
    <property type="project" value="UniProtKB-UniRule"/>
</dbReference>
<dbReference type="PANTHER" id="PTHR21299:SF1">
    <property type="entry name" value="PANTOATE--BETA-ALANINE LIGASE"/>
    <property type="match status" value="1"/>
</dbReference>
<dbReference type="Pfam" id="PF02569">
    <property type="entry name" value="Pantoate_ligase"/>
    <property type="match status" value="1"/>
</dbReference>
<evidence type="ECO:0000256" key="1">
    <source>
        <dbReference type="ARBA" id="ARBA00004990"/>
    </source>
</evidence>
<evidence type="ECO:0000256" key="2">
    <source>
        <dbReference type="ARBA" id="ARBA00009256"/>
    </source>
</evidence>
<keyword evidence="4 8" id="KW-0566">Pantothenate biosynthesis</keyword>
<evidence type="ECO:0000313" key="9">
    <source>
        <dbReference type="EMBL" id="SFM02831.1"/>
    </source>
</evidence>
<name>A0A1I4MHW0_9GAMM</name>
<evidence type="ECO:0000256" key="4">
    <source>
        <dbReference type="ARBA" id="ARBA00022655"/>
    </source>
</evidence>
<reference evidence="10" key="1">
    <citation type="submission" date="2016-10" db="EMBL/GenBank/DDBJ databases">
        <authorList>
            <person name="Varghese N."/>
            <person name="Submissions S."/>
        </authorList>
    </citation>
    <scope>NUCLEOTIDE SEQUENCE [LARGE SCALE GENOMIC DNA]</scope>
    <source>
        <strain evidence="10">CGMCC 1.7061</strain>
    </source>
</reference>
<dbReference type="EC" id="6.3.2.1" evidence="8"/>
<comment type="subunit">
    <text evidence="8">Homodimer.</text>
</comment>
<feature type="binding site" evidence="8">
    <location>
        <begin position="30"/>
        <end position="37"/>
    </location>
    <ligand>
        <name>ATP</name>
        <dbReference type="ChEBI" id="CHEBI:30616"/>
    </ligand>
</feature>
<accession>A0A1I4MHW0</accession>
<dbReference type="FunFam" id="3.40.50.620:FF:000013">
    <property type="entry name" value="Pantothenate synthetase"/>
    <property type="match status" value="1"/>
</dbReference>
<keyword evidence="8" id="KW-0963">Cytoplasm</keyword>
<dbReference type="GO" id="GO:0015940">
    <property type="term" value="P:pantothenate biosynthetic process"/>
    <property type="evidence" value="ECO:0007669"/>
    <property type="project" value="UniProtKB-UniRule"/>
</dbReference>
<feature type="binding site" evidence="8">
    <location>
        <position position="155"/>
    </location>
    <ligand>
        <name>(R)-pantoate</name>
        <dbReference type="ChEBI" id="CHEBI:15980"/>
    </ligand>
</feature>
<dbReference type="UniPathway" id="UPA00028">
    <property type="reaction ID" value="UER00005"/>
</dbReference>
<dbReference type="RefSeq" id="WP_092020834.1">
    <property type="nucleotide sequence ID" value="NZ_FOUE01000001.1"/>
</dbReference>
<gene>
    <name evidence="8" type="primary">panC</name>
    <name evidence="9" type="ORF">SAMN04487963_1100</name>
</gene>
<dbReference type="NCBIfam" id="TIGR00018">
    <property type="entry name" value="panC"/>
    <property type="match status" value="1"/>
</dbReference>
<dbReference type="PANTHER" id="PTHR21299">
    <property type="entry name" value="CYTIDYLATE KINASE/PANTOATE-BETA-ALANINE LIGASE"/>
    <property type="match status" value="1"/>
</dbReference>